<dbReference type="PANTHER" id="PTHR31967:SF20">
    <property type="entry name" value="GROUND-LIKE DOMAIN-CONTAINING PROTEIN"/>
    <property type="match status" value="1"/>
</dbReference>
<dbReference type="Proteomes" id="UP000095287">
    <property type="component" value="Unplaced"/>
</dbReference>
<dbReference type="InterPro" id="IPR007284">
    <property type="entry name" value="Ground-like_dom"/>
</dbReference>
<feature type="signal peptide" evidence="1">
    <location>
        <begin position="1"/>
        <end position="16"/>
    </location>
</feature>
<dbReference type="WBParaSite" id="L893_g29836.t1">
    <property type="protein sequence ID" value="L893_g29836.t1"/>
    <property type="gene ID" value="L893_g29836"/>
</dbReference>
<evidence type="ECO:0000313" key="3">
    <source>
        <dbReference type="Proteomes" id="UP000095287"/>
    </source>
</evidence>
<evidence type="ECO:0000313" key="4">
    <source>
        <dbReference type="WBParaSite" id="L893_g29836.t1"/>
    </source>
</evidence>
<dbReference type="AlphaFoldDB" id="A0A1I7ZUT7"/>
<reference evidence="4" key="1">
    <citation type="submission" date="2016-11" db="UniProtKB">
        <authorList>
            <consortium name="WormBaseParasite"/>
        </authorList>
    </citation>
    <scope>IDENTIFICATION</scope>
</reference>
<evidence type="ECO:0000259" key="2">
    <source>
        <dbReference type="Pfam" id="PF04155"/>
    </source>
</evidence>
<name>A0A1I7ZUT7_9BILA</name>
<proteinExistence type="predicted"/>
<dbReference type="PANTHER" id="PTHR31967">
    <property type="entry name" value="GROUNDHOG (HEDGEHOG-LIKE FAMILY)-RELATED"/>
    <property type="match status" value="1"/>
</dbReference>
<organism evidence="3 4">
    <name type="scientific">Steinernema glaseri</name>
    <dbReference type="NCBI Taxonomy" id="37863"/>
    <lineage>
        <taxon>Eukaryota</taxon>
        <taxon>Metazoa</taxon>
        <taxon>Ecdysozoa</taxon>
        <taxon>Nematoda</taxon>
        <taxon>Chromadorea</taxon>
        <taxon>Rhabditida</taxon>
        <taxon>Tylenchina</taxon>
        <taxon>Panagrolaimomorpha</taxon>
        <taxon>Strongyloidoidea</taxon>
        <taxon>Steinernematidae</taxon>
        <taxon>Steinernema</taxon>
    </lineage>
</organism>
<feature type="domain" description="Ground-like" evidence="2">
    <location>
        <begin position="66"/>
        <end position="149"/>
    </location>
</feature>
<evidence type="ECO:0000256" key="1">
    <source>
        <dbReference type="SAM" id="SignalP"/>
    </source>
</evidence>
<keyword evidence="1" id="KW-0732">Signal</keyword>
<protein>
    <submittedName>
        <fullName evidence="4">Ground-like domain-containing protein</fullName>
    </submittedName>
</protein>
<sequence>MRNLLVALCLFVVVKAEGTESGGYQPNGAAPTYQAATAAPIDAKVVDNYGVSNDFPLPGCYLNDAGYLCCNKEQEMVMHKAYDNITSSRGGKFKKCNIHQISVKLQEDLQNHFKADFEAVTAVGDFASKNYFSQDYICKIKRDDMYMLGFGTPQRVKPSPEKYADRPPQFVLNTFV</sequence>
<keyword evidence="3" id="KW-1185">Reference proteome</keyword>
<feature type="chain" id="PRO_5009313957" evidence="1">
    <location>
        <begin position="17"/>
        <end position="176"/>
    </location>
</feature>
<dbReference type="Pfam" id="PF04155">
    <property type="entry name" value="Ground-like"/>
    <property type="match status" value="1"/>
</dbReference>
<accession>A0A1I7ZUT7</accession>